<dbReference type="GO" id="GO:0035999">
    <property type="term" value="P:tetrahydrofolate interconversion"/>
    <property type="evidence" value="ECO:0007669"/>
    <property type="project" value="TreeGrafter"/>
</dbReference>
<dbReference type="EC" id="6.3.3.2" evidence="5"/>
<organism evidence="6 7">
    <name type="scientific">Desulfosporosinus acididurans</name>
    <dbReference type="NCBI Taxonomy" id="476652"/>
    <lineage>
        <taxon>Bacteria</taxon>
        <taxon>Bacillati</taxon>
        <taxon>Bacillota</taxon>
        <taxon>Clostridia</taxon>
        <taxon>Eubacteriales</taxon>
        <taxon>Desulfitobacteriaceae</taxon>
        <taxon>Desulfosporosinus</taxon>
    </lineage>
</organism>
<keyword evidence="7" id="KW-1185">Reference proteome</keyword>
<feature type="binding site" evidence="4">
    <location>
        <begin position="3"/>
        <end position="7"/>
    </location>
    <ligand>
        <name>ATP</name>
        <dbReference type="ChEBI" id="CHEBI:30616"/>
    </ligand>
</feature>
<dbReference type="EMBL" id="LDZY01000010">
    <property type="protein sequence ID" value="KLU65127.1"/>
    <property type="molecule type" value="Genomic_DNA"/>
</dbReference>
<evidence type="ECO:0000256" key="2">
    <source>
        <dbReference type="ARBA" id="ARBA00022741"/>
    </source>
</evidence>
<dbReference type="STRING" id="476652.DEAC_c30940"/>
<keyword evidence="5" id="KW-0479">Metal-binding</keyword>
<comment type="caution">
    <text evidence="6">The sequence shown here is derived from an EMBL/GenBank/DDBJ whole genome shotgun (WGS) entry which is preliminary data.</text>
</comment>
<evidence type="ECO:0000256" key="3">
    <source>
        <dbReference type="ARBA" id="ARBA00022840"/>
    </source>
</evidence>
<gene>
    <name evidence="6" type="ORF">DEAC_c30940</name>
</gene>
<feature type="binding site" evidence="4">
    <location>
        <begin position="132"/>
        <end position="140"/>
    </location>
    <ligand>
        <name>ATP</name>
        <dbReference type="ChEBI" id="CHEBI:30616"/>
    </ligand>
</feature>
<feature type="binding site" evidence="4">
    <location>
        <position position="49"/>
    </location>
    <ligand>
        <name>substrate</name>
    </ligand>
</feature>
<accession>A0A0J1FP93</accession>
<keyword evidence="6" id="KW-0436">Ligase</keyword>
<dbReference type="PANTHER" id="PTHR23407">
    <property type="entry name" value="ATPASE INHIBITOR/5-FORMYLTETRAHYDROFOLATE CYCLO-LIGASE"/>
    <property type="match status" value="1"/>
</dbReference>
<dbReference type="SUPFAM" id="SSF100950">
    <property type="entry name" value="NagB/RpiA/CoA transferase-like"/>
    <property type="match status" value="1"/>
</dbReference>
<proteinExistence type="inferred from homology"/>
<dbReference type="InterPro" id="IPR002698">
    <property type="entry name" value="FTHF_cligase"/>
</dbReference>
<keyword evidence="2 4" id="KW-0547">Nucleotide-binding</keyword>
<feature type="binding site" evidence="4">
    <location>
        <position position="54"/>
    </location>
    <ligand>
        <name>substrate</name>
    </ligand>
</feature>
<evidence type="ECO:0000313" key="6">
    <source>
        <dbReference type="EMBL" id="KLU65127.1"/>
    </source>
</evidence>
<dbReference type="Pfam" id="PF01812">
    <property type="entry name" value="5-FTHF_cyc-lig"/>
    <property type="match status" value="1"/>
</dbReference>
<comment type="similarity">
    <text evidence="1 5">Belongs to the 5-formyltetrahydrofolate cyclo-ligase family.</text>
</comment>
<dbReference type="PATRIC" id="fig|476652.3.peg.3253"/>
<dbReference type="InterPro" id="IPR037171">
    <property type="entry name" value="NagB/RpiA_transferase-like"/>
</dbReference>
<comment type="cofactor">
    <cofactor evidence="5">
        <name>Mg(2+)</name>
        <dbReference type="ChEBI" id="CHEBI:18420"/>
    </cofactor>
</comment>
<dbReference type="AlphaFoldDB" id="A0A0J1FP93"/>
<evidence type="ECO:0000256" key="1">
    <source>
        <dbReference type="ARBA" id="ARBA00010638"/>
    </source>
</evidence>
<protein>
    <recommendedName>
        <fullName evidence="5">5-formyltetrahydrofolate cyclo-ligase</fullName>
        <ecNumber evidence="5">6.3.3.2</ecNumber>
    </recommendedName>
</protein>
<dbReference type="InterPro" id="IPR024185">
    <property type="entry name" value="FTHF_cligase-like_sf"/>
</dbReference>
<dbReference type="Gene3D" id="3.40.50.10420">
    <property type="entry name" value="NagB/RpiA/CoA transferase-like"/>
    <property type="match status" value="1"/>
</dbReference>
<dbReference type="GO" id="GO:0009396">
    <property type="term" value="P:folic acid-containing compound biosynthetic process"/>
    <property type="evidence" value="ECO:0007669"/>
    <property type="project" value="TreeGrafter"/>
</dbReference>
<evidence type="ECO:0000256" key="5">
    <source>
        <dbReference type="RuleBase" id="RU361279"/>
    </source>
</evidence>
<dbReference type="NCBIfam" id="TIGR02727">
    <property type="entry name" value="MTHFS_bact"/>
    <property type="match status" value="1"/>
</dbReference>
<evidence type="ECO:0000256" key="4">
    <source>
        <dbReference type="PIRSR" id="PIRSR006806-1"/>
    </source>
</evidence>
<dbReference type="PANTHER" id="PTHR23407:SF1">
    <property type="entry name" value="5-FORMYLTETRAHYDROFOLATE CYCLO-LIGASE"/>
    <property type="match status" value="1"/>
</dbReference>
<evidence type="ECO:0000313" key="7">
    <source>
        <dbReference type="Proteomes" id="UP000036356"/>
    </source>
</evidence>
<dbReference type="PIRSF" id="PIRSF006806">
    <property type="entry name" value="FTHF_cligase"/>
    <property type="match status" value="1"/>
</dbReference>
<name>A0A0J1FP93_9FIRM</name>
<dbReference type="Proteomes" id="UP000036356">
    <property type="component" value="Unassembled WGS sequence"/>
</dbReference>
<comment type="catalytic activity">
    <reaction evidence="5">
        <text>(6S)-5-formyl-5,6,7,8-tetrahydrofolate + ATP = (6R)-5,10-methenyltetrahydrofolate + ADP + phosphate</text>
        <dbReference type="Rhea" id="RHEA:10488"/>
        <dbReference type="ChEBI" id="CHEBI:30616"/>
        <dbReference type="ChEBI" id="CHEBI:43474"/>
        <dbReference type="ChEBI" id="CHEBI:57455"/>
        <dbReference type="ChEBI" id="CHEBI:57457"/>
        <dbReference type="ChEBI" id="CHEBI:456216"/>
        <dbReference type="EC" id="6.3.3.2"/>
    </reaction>
</comment>
<reference evidence="6 7" key="1">
    <citation type="submission" date="2015-06" db="EMBL/GenBank/DDBJ databases">
        <title>Draft genome of the moderately acidophilic sulfate reducer Candidatus Desulfosporosinus acididurans strain M1.</title>
        <authorList>
            <person name="Poehlein A."/>
            <person name="Petzsch P."/>
            <person name="Johnson B.D."/>
            <person name="Schloemann M."/>
            <person name="Daniel R."/>
            <person name="Muehling M."/>
        </authorList>
    </citation>
    <scope>NUCLEOTIDE SEQUENCE [LARGE SCALE GENOMIC DNA]</scope>
    <source>
        <strain evidence="6 7">M1</strain>
    </source>
</reference>
<dbReference type="GO" id="GO:0005524">
    <property type="term" value="F:ATP binding"/>
    <property type="evidence" value="ECO:0007669"/>
    <property type="project" value="UniProtKB-KW"/>
</dbReference>
<dbReference type="GO" id="GO:0046872">
    <property type="term" value="F:metal ion binding"/>
    <property type="evidence" value="ECO:0007669"/>
    <property type="project" value="UniProtKB-KW"/>
</dbReference>
<keyword evidence="5" id="KW-0460">Magnesium</keyword>
<keyword evidence="3 4" id="KW-0067">ATP-binding</keyword>
<dbReference type="GO" id="GO:0030272">
    <property type="term" value="F:5-formyltetrahydrofolate cyclo-ligase activity"/>
    <property type="evidence" value="ECO:0007669"/>
    <property type="project" value="UniProtKB-EC"/>
</dbReference>
<sequence length="192" mass="21881">MQKGITRKSCLAQRASLGEKERDNKSYLIQEKVMALPEYKQAQTVMLFLNFRDEVETTGLAEAALAMKKRLILPRCAPQGILLPIEVCNLREDVEPGLWGIREPKLKLGEIEPSEIDLILVPGAGFDLQGKRLGYGGGYYDRFFMRIRPAVPRIAIGFECQIIDQIPVDDHDVKMTMLITEKNVYHFESRKQ</sequence>